<evidence type="ECO:0000259" key="2">
    <source>
        <dbReference type="Pfam" id="PF03749"/>
    </source>
</evidence>
<dbReference type="InterPro" id="IPR040452">
    <property type="entry name" value="SfsA_C"/>
</dbReference>
<evidence type="ECO:0000256" key="1">
    <source>
        <dbReference type="HAMAP-Rule" id="MF_00095"/>
    </source>
</evidence>
<comment type="caution">
    <text evidence="4">The sequence shown here is derived from an EMBL/GenBank/DDBJ whole genome shotgun (WGS) entry which is preliminary data.</text>
</comment>
<proteinExistence type="inferred from homology"/>
<organism evidence="4 5">
    <name type="scientific">Cuneatibacter caecimuris</name>
    <dbReference type="NCBI Taxonomy" id="1796618"/>
    <lineage>
        <taxon>Bacteria</taxon>
        <taxon>Bacillati</taxon>
        <taxon>Bacillota</taxon>
        <taxon>Clostridia</taxon>
        <taxon>Lachnospirales</taxon>
        <taxon>Lachnospiraceae</taxon>
        <taxon>Cuneatibacter</taxon>
    </lineage>
</organism>
<keyword evidence="5" id="KW-1185">Reference proteome</keyword>
<accession>A0A4Q7PIE7</accession>
<dbReference type="Gene3D" id="2.40.50.580">
    <property type="match status" value="1"/>
</dbReference>
<dbReference type="Gene3D" id="3.40.1350.60">
    <property type="match status" value="1"/>
</dbReference>
<gene>
    <name evidence="1" type="primary">sfsA</name>
    <name evidence="4" type="ORF">EV209_1699</name>
</gene>
<evidence type="ECO:0000313" key="5">
    <source>
        <dbReference type="Proteomes" id="UP000292927"/>
    </source>
</evidence>
<dbReference type="AlphaFoldDB" id="A0A4Q7PIE7"/>
<dbReference type="OrthoDB" id="9802365at2"/>
<feature type="domain" description="SfsA N-terminal OB" evidence="3">
    <location>
        <begin position="12"/>
        <end position="77"/>
    </location>
</feature>
<name>A0A4Q7PIE7_9FIRM</name>
<dbReference type="PANTHER" id="PTHR30545:SF2">
    <property type="entry name" value="SUGAR FERMENTATION STIMULATION PROTEIN A"/>
    <property type="match status" value="1"/>
</dbReference>
<protein>
    <recommendedName>
        <fullName evidence="1">Sugar fermentation stimulation protein homolog</fullName>
    </recommendedName>
</protein>
<dbReference type="GO" id="GO:0003677">
    <property type="term" value="F:DNA binding"/>
    <property type="evidence" value="ECO:0007669"/>
    <property type="project" value="InterPro"/>
</dbReference>
<dbReference type="NCBIfam" id="TIGR00230">
    <property type="entry name" value="sfsA"/>
    <property type="match status" value="1"/>
</dbReference>
<dbReference type="Pfam" id="PF17746">
    <property type="entry name" value="SfsA_N"/>
    <property type="match status" value="1"/>
</dbReference>
<reference evidence="4 5" key="1">
    <citation type="submission" date="2019-02" db="EMBL/GenBank/DDBJ databases">
        <title>Genomic Encyclopedia of Type Strains, Phase IV (KMG-IV): sequencing the most valuable type-strain genomes for metagenomic binning, comparative biology and taxonomic classification.</title>
        <authorList>
            <person name="Goeker M."/>
        </authorList>
    </citation>
    <scope>NUCLEOTIDE SEQUENCE [LARGE SCALE GENOMIC DNA]</scope>
    <source>
        <strain evidence="4 5">DSM 29486</strain>
    </source>
</reference>
<evidence type="ECO:0000313" key="4">
    <source>
        <dbReference type="EMBL" id="RZT00392.1"/>
    </source>
</evidence>
<dbReference type="PANTHER" id="PTHR30545">
    <property type="entry name" value="SUGAR FERMENTATION STIMULATION PROTEIN A"/>
    <property type="match status" value="1"/>
</dbReference>
<dbReference type="HAMAP" id="MF_00095">
    <property type="entry name" value="SfsA"/>
    <property type="match status" value="1"/>
</dbReference>
<dbReference type="CDD" id="cd22359">
    <property type="entry name" value="SfsA-like_bacterial"/>
    <property type="match status" value="1"/>
</dbReference>
<dbReference type="Proteomes" id="UP000292927">
    <property type="component" value="Unassembled WGS sequence"/>
</dbReference>
<feature type="domain" description="Sugar fermentation stimulation protein C-terminal" evidence="2">
    <location>
        <begin position="80"/>
        <end position="216"/>
    </location>
</feature>
<sequence>MRYRGIKKGRFISRTNRFAAEVELEGEAVACHVKNTGRCRELLLPGAQVFLEESGNAARKTRYDLVAVYKDEILVNVDSQAPNAAAEEWMRAGAPGGELPGIRRLRREVVWGNSRFDLFAETEEGPLFVEVKGVTLEKNGTALFPDAPTLRGVKHVEEMTRWVKEGGMGLLLFVIQMRPVLGFAPNMETHPEFGEALARAKEAGVRILAMDCQVLPDSLNIGAPVPVHLPIFSFHRNVHPAKQNPTGIK</sequence>
<dbReference type="InterPro" id="IPR005224">
    <property type="entry name" value="SfsA"/>
</dbReference>
<comment type="similarity">
    <text evidence="1">Belongs to the SfsA family.</text>
</comment>
<evidence type="ECO:0000259" key="3">
    <source>
        <dbReference type="Pfam" id="PF17746"/>
    </source>
</evidence>
<dbReference type="Pfam" id="PF03749">
    <property type="entry name" value="SfsA"/>
    <property type="match status" value="1"/>
</dbReference>
<dbReference type="InterPro" id="IPR041465">
    <property type="entry name" value="SfsA_N"/>
</dbReference>
<dbReference type="EMBL" id="SGXF01000003">
    <property type="protein sequence ID" value="RZT00392.1"/>
    <property type="molecule type" value="Genomic_DNA"/>
</dbReference>